<reference evidence="1 2" key="1">
    <citation type="journal article" date="2015" name="Proc. Natl. Acad. Sci. U.S.A.">
        <title>Expanded metabolic versatility of ubiquitous nitrite-oxidizing bacteria from the genus Nitrospira.</title>
        <authorList>
            <person name="Koch H."/>
            <person name="Lucker S."/>
            <person name="Albertsen M."/>
            <person name="Kitzinger K."/>
            <person name="Herbold C."/>
            <person name="Spieck E."/>
            <person name="Nielsen P.H."/>
            <person name="Wagner M."/>
            <person name="Daims H."/>
        </authorList>
    </citation>
    <scope>NUCLEOTIDE SEQUENCE [LARGE SCALE GENOMIC DNA]</scope>
    <source>
        <strain evidence="1 2">NSP M-1</strain>
    </source>
</reference>
<sequence length="88" mass="9317">MDERDIAYRLSGKGSHRLARVGDKRKPELTKLATVNPSMLTGAALPAATLARVALTPVFGSGYTFITFYPAIMPATVIAGGRYGFTAA</sequence>
<accession>A0A0K2GGA8</accession>
<name>A0A0K2GGA8_NITMO</name>
<evidence type="ECO:0000313" key="1">
    <source>
        <dbReference type="EMBL" id="ALA59662.1"/>
    </source>
</evidence>
<gene>
    <name evidence="1" type="ORF">NITMOv2_3268</name>
</gene>
<dbReference type="AlphaFoldDB" id="A0A0K2GGA8"/>
<protein>
    <submittedName>
        <fullName evidence="1">Uncharacterized protein</fullName>
    </submittedName>
</protein>
<keyword evidence="2" id="KW-1185">Reference proteome</keyword>
<dbReference type="EMBL" id="CP011801">
    <property type="protein sequence ID" value="ALA59662.1"/>
    <property type="molecule type" value="Genomic_DNA"/>
</dbReference>
<evidence type="ECO:0000313" key="2">
    <source>
        <dbReference type="Proteomes" id="UP000069205"/>
    </source>
</evidence>
<dbReference type="PATRIC" id="fig|42253.5.peg.3221"/>
<organism evidence="1 2">
    <name type="scientific">Nitrospira moscoviensis</name>
    <dbReference type="NCBI Taxonomy" id="42253"/>
    <lineage>
        <taxon>Bacteria</taxon>
        <taxon>Pseudomonadati</taxon>
        <taxon>Nitrospirota</taxon>
        <taxon>Nitrospiria</taxon>
        <taxon>Nitrospirales</taxon>
        <taxon>Nitrospiraceae</taxon>
        <taxon>Nitrospira</taxon>
    </lineage>
</organism>
<dbReference type="Proteomes" id="UP000069205">
    <property type="component" value="Chromosome"/>
</dbReference>
<dbReference type="KEGG" id="nmv:NITMOv2_3268"/>
<proteinExistence type="predicted"/>